<protein>
    <submittedName>
        <fullName evidence="2">Radical SAM protein</fullName>
    </submittedName>
</protein>
<dbReference type="Pfam" id="PF04055">
    <property type="entry name" value="Radical_SAM"/>
    <property type="match status" value="1"/>
</dbReference>
<evidence type="ECO:0000313" key="3">
    <source>
        <dbReference type="Proteomes" id="UP000886818"/>
    </source>
</evidence>
<dbReference type="PANTHER" id="PTHR11228">
    <property type="entry name" value="RADICAL SAM DOMAIN PROTEIN"/>
    <property type="match status" value="1"/>
</dbReference>
<evidence type="ECO:0000313" key="2">
    <source>
        <dbReference type="EMBL" id="QXM05426.1"/>
    </source>
</evidence>
<dbReference type="InterPro" id="IPR050377">
    <property type="entry name" value="Radical_SAM_PqqE_MftC-like"/>
</dbReference>
<feature type="domain" description="Radical SAM core" evidence="1">
    <location>
        <begin position="97"/>
        <end position="306"/>
    </location>
</feature>
<dbReference type="CDD" id="cd01335">
    <property type="entry name" value="Radical_SAM"/>
    <property type="match status" value="1"/>
</dbReference>
<dbReference type="PANTHER" id="PTHR11228:SF7">
    <property type="entry name" value="PQQA PEPTIDE CYCLASE"/>
    <property type="match status" value="1"/>
</dbReference>
<evidence type="ECO:0000259" key="1">
    <source>
        <dbReference type="PROSITE" id="PS51918"/>
    </source>
</evidence>
<dbReference type="SMART" id="SM00729">
    <property type="entry name" value="Elp3"/>
    <property type="match status" value="1"/>
</dbReference>
<dbReference type="SFLD" id="SFLDS00029">
    <property type="entry name" value="Radical_SAM"/>
    <property type="match status" value="1"/>
</dbReference>
<dbReference type="NCBIfam" id="TIGR04085">
    <property type="entry name" value="rSAM_more_4Fe4S"/>
    <property type="match status" value="1"/>
</dbReference>
<dbReference type="InterPro" id="IPR023885">
    <property type="entry name" value="4Fe4S-binding_SPASM_dom"/>
</dbReference>
<dbReference type="EMBL" id="CP078093">
    <property type="protein sequence ID" value="QXM05426.1"/>
    <property type="molecule type" value="Genomic_DNA"/>
</dbReference>
<keyword evidence="3" id="KW-1185">Reference proteome</keyword>
<dbReference type="SFLD" id="SFLDG01386">
    <property type="entry name" value="main_SPASM_domain-containing"/>
    <property type="match status" value="1"/>
</dbReference>
<reference evidence="2" key="1">
    <citation type="submission" date="2021-07" db="EMBL/GenBank/DDBJ databases">
        <title>Complete genome sequence of Crassaminicella sp. 143-21, isolated from a deep-sea hydrothermal vent.</title>
        <authorList>
            <person name="Li X."/>
        </authorList>
    </citation>
    <scope>NUCLEOTIDE SEQUENCE</scope>
    <source>
        <strain evidence="2">143-21</strain>
    </source>
</reference>
<dbReference type="RefSeq" id="WP_218282125.1">
    <property type="nucleotide sequence ID" value="NZ_CP078093.1"/>
</dbReference>
<dbReference type="PROSITE" id="PS51918">
    <property type="entry name" value="RADICAL_SAM"/>
    <property type="match status" value="1"/>
</dbReference>
<dbReference type="SFLD" id="SFLDG01067">
    <property type="entry name" value="SPASM/twitch_domain_containing"/>
    <property type="match status" value="1"/>
</dbReference>
<dbReference type="InterPro" id="IPR006638">
    <property type="entry name" value="Elp3/MiaA/NifB-like_rSAM"/>
</dbReference>
<dbReference type="Proteomes" id="UP000886818">
    <property type="component" value="Chromosome"/>
</dbReference>
<dbReference type="InterPro" id="IPR007197">
    <property type="entry name" value="rSAM"/>
</dbReference>
<organism evidence="2 3">
    <name type="scientific">Crassaminicella indica</name>
    <dbReference type="NCBI Taxonomy" id="2855394"/>
    <lineage>
        <taxon>Bacteria</taxon>
        <taxon>Bacillati</taxon>
        <taxon>Bacillota</taxon>
        <taxon>Clostridia</taxon>
        <taxon>Eubacteriales</taxon>
        <taxon>Clostridiaceae</taxon>
        <taxon>Crassaminicella</taxon>
    </lineage>
</organism>
<sequence>MGFVEREIELGKVYKFPKNLKKVYYQGKIIIISVDTANWLVFDDENEWMIFDMLNNQKSINEVYEATSLKSNQMVETFIKVVTQIEAKCFENKNISRDDSVNMFVYLTNSCNLRCPHCYVYAGEKDEKELNLDEWKKIIGDFKKRGGDNITFSGGEVTMREDLIDILKFTKELNIKTTVLTNGTIWSEELIIKASKYIDEIQISIDGYDEKSNAKIRGKGNFQKAIDTVDRFYELGVKLSIAVTPLYEDIDNFIIRFEDFAKSMIKKYNDNIYMKLNLELIKGRDVDLTEEENEIYKNKLKELTEKIYPNYYINNFILNHSDNYIIDNCGYGEITIAANGDVYCCNRIYEIDPVGNILEIGIEKAFEKLKEIKKKTSVDNLLPCKNCELKYICGGGCRIKYCSPFKKEQFCNKQGYRRDCTEEYKNSFYKNMIESNEFMYSY</sequence>
<name>A0ABX8R9F0_9CLOT</name>
<accession>A0ABX8R9F0</accession>
<gene>
    <name evidence="2" type="ORF">KVH43_08505</name>
</gene>
<proteinExistence type="predicted"/>